<proteinExistence type="predicted"/>
<dbReference type="EMBL" id="CM055743">
    <property type="protein sequence ID" value="KAJ7999818.1"/>
    <property type="molecule type" value="Genomic_DNA"/>
</dbReference>
<reference evidence="1" key="1">
    <citation type="submission" date="2021-05" db="EMBL/GenBank/DDBJ databases">
        <authorList>
            <person name="Pan Q."/>
            <person name="Jouanno E."/>
            <person name="Zahm M."/>
            <person name="Klopp C."/>
            <person name="Cabau C."/>
            <person name="Louis A."/>
            <person name="Berthelot C."/>
            <person name="Parey E."/>
            <person name="Roest Crollius H."/>
            <person name="Montfort J."/>
            <person name="Robinson-Rechavi M."/>
            <person name="Bouchez O."/>
            <person name="Lampietro C."/>
            <person name="Lopez Roques C."/>
            <person name="Donnadieu C."/>
            <person name="Postlethwait J."/>
            <person name="Bobe J."/>
            <person name="Dillon D."/>
            <person name="Chandos A."/>
            <person name="von Hippel F."/>
            <person name="Guiguen Y."/>
        </authorList>
    </citation>
    <scope>NUCLEOTIDE SEQUENCE</scope>
    <source>
        <strain evidence="1">YG-Jan2019</strain>
    </source>
</reference>
<evidence type="ECO:0000313" key="2">
    <source>
        <dbReference type="Proteomes" id="UP001157502"/>
    </source>
</evidence>
<accession>A0ACC2G7U3</accession>
<gene>
    <name evidence="1" type="ORF">DPEC_G00198360</name>
</gene>
<sequence>MSKSDIANLFLPRGPKCGSPALTEQVTGRQRRFRLARRVRQNSEKEWECMDTATPEGIMSALLSTYTEEFRSPGRGEPNRLRPSSVHRRNNPHPRPDFLLPRKVETTHRTTQDRVVFQAAAHENNGRTLFPPVKHLSFQHDPGWKPKLHQTRPFTQFQPLLKHTQRKYSDPNYIKGLQNDSLPAVRHLPTQARNWRSISNTRLDSCGGYSCFNVVKPSQAGHYIIHPEFMSESVH</sequence>
<comment type="caution">
    <text evidence="1">The sequence shown here is derived from an EMBL/GenBank/DDBJ whole genome shotgun (WGS) entry which is preliminary data.</text>
</comment>
<keyword evidence="2" id="KW-1185">Reference proteome</keyword>
<protein>
    <submittedName>
        <fullName evidence="1">Uncharacterized protein</fullName>
    </submittedName>
</protein>
<name>A0ACC2G7U3_DALPE</name>
<evidence type="ECO:0000313" key="1">
    <source>
        <dbReference type="EMBL" id="KAJ7999818.1"/>
    </source>
</evidence>
<organism evidence="1 2">
    <name type="scientific">Dallia pectoralis</name>
    <name type="common">Alaska blackfish</name>
    <dbReference type="NCBI Taxonomy" id="75939"/>
    <lineage>
        <taxon>Eukaryota</taxon>
        <taxon>Metazoa</taxon>
        <taxon>Chordata</taxon>
        <taxon>Craniata</taxon>
        <taxon>Vertebrata</taxon>
        <taxon>Euteleostomi</taxon>
        <taxon>Actinopterygii</taxon>
        <taxon>Neopterygii</taxon>
        <taxon>Teleostei</taxon>
        <taxon>Protacanthopterygii</taxon>
        <taxon>Esociformes</taxon>
        <taxon>Umbridae</taxon>
        <taxon>Dallia</taxon>
    </lineage>
</organism>
<dbReference type="Proteomes" id="UP001157502">
    <property type="component" value="Chromosome 16"/>
</dbReference>